<name>A0ABR4XNW6_9LACO</name>
<comment type="caution">
    <text evidence="2">The sequence shown here is derived from an EMBL/GenBank/DDBJ whole genome shotgun (WGS) entry which is preliminary data.</text>
</comment>
<evidence type="ECO:0000256" key="1">
    <source>
        <dbReference type="SAM" id="MobiDB-lite"/>
    </source>
</evidence>
<sequence length="63" mass="7393">MRSQQQFGSIFHRRRTDHFQENQEDGPDIFNNVDGSDDLPPKDVTPPNIKLMIMIPIKGFFIY</sequence>
<organism evidence="2 3">
    <name type="scientific">Oenococcus alcoholitolerans</name>
    <dbReference type="NCBI Taxonomy" id="931074"/>
    <lineage>
        <taxon>Bacteria</taxon>
        <taxon>Bacillati</taxon>
        <taxon>Bacillota</taxon>
        <taxon>Bacilli</taxon>
        <taxon>Lactobacillales</taxon>
        <taxon>Lactobacillaceae</taxon>
        <taxon>Oenococcus</taxon>
    </lineage>
</organism>
<dbReference type="EMBL" id="AXCV01000555">
    <property type="protein sequence ID" value="KGO22320.1"/>
    <property type="molecule type" value="Genomic_DNA"/>
</dbReference>
<gene>
    <name evidence="2" type="ORF">Q757_09255</name>
</gene>
<keyword evidence="3" id="KW-1185">Reference proteome</keyword>
<evidence type="ECO:0000313" key="2">
    <source>
        <dbReference type="EMBL" id="KGO22320.1"/>
    </source>
</evidence>
<dbReference type="Proteomes" id="UP000030023">
    <property type="component" value="Unassembled WGS sequence"/>
</dbReference>
<evidence type="ECO:0000313" key="3">
    <source>
        <dbReference type="Proteomes" id="UP000030023"/>
    </source>
</evidence>
<accession>A0ABR4XNW6</accession>
<reference evidence="2 3" key="1">
    <citation type="journal article" date="2014" name="Antonie Van Leeuwenhoek">
        <title>Oenococcus alcoholitolerans sp. nov., a lactic acid bacteria isolated from cachaca and ethanol fermentation processes.</title>
        <authorList>
            <person name="Badotti F."/>
            <person name="Moreira A.P."/>
            <person name="Tonon L.A."/>
            <person name="de Lucena B.T."/>
            <person name="Gomes Fde C."/>
            <person name="Kruger R."/>
            <person name="Thompson C.C."/>
            <person name="de Morais M.A.Jr."/>
            <person name="Rosa C.A."/>
            <person name="Thompson F.L."/>
        </authorList>
    </citation>
    <scope>NUCLEOTIDE SEQUENCE [LARGE SCALE GENOMIC DNA]</scope>
    <source>
        <strain evidence="2 3">UFRJ-M7.2.18</strain>
    </source>
</reference>
<proteinExistence type="predicted"/>
<feature type="region of interest" description="Disordered" evidence="1">
    <location>
        <begin position="1"/>
        <end position="43"/>
    </location>
</feature>
<protein>
    <submittedName>
        <fullName evidence="2">Uncharacterized protein</fullName>
    </submittedName>
</protein>